<dbReference type="Proteomes" id="UP001225596">
    <property type="component" value="Unassembled WGS sequence"/>
</dbReference>
<evidence type="ECO:0000259" key="3">
    <source>
        <dbReference type="Pfam" id="PF16861"/>
    </source>
</evidence>
<comment type="caution">
    <text evidence="4">The sequence shown here is derived from an EMBL/GenBank/DDBJ whole genome shotgun (WGS) entry which is preliminary data.</text>
</comment>
<dbReference type="Pfam" id="PF16861">
    <property type="entry name" value="Carbam_trans_C"/>
    <property type="match status" value="1"/>
</dbReference>
<reference evidence="4 5" key="1">
    <citation type="submission" date="2023-08" db="EMBL/GenBank/DDBJ databases">
        <title>Oxalobacteraceae gen .nov., isolated from river sludge outside the plant.</title>
        <authorList>
            <person name="Zhao S.Y."/>
        </authorList>
    </citation>
    <scope>NUCLEOTIDE SEQUENCE [LARGE SCALE GENOMIC DNA]</scope>
    <source>
        <strain evidence="4 5">R-40</strain>
    </source>
</reference>
<dbReference type="Gene3D" id="3.30.420.40">
    <property type="match status" value="2"/>
</dbReference>
<dbReference type="InterPro" id="IPR003696">
    <property type="entry name" value="Carbtransf_dom"/>
</dbReference>
<dbReference type="Gene3D" id="3.90.870.20">
    <property type="entry name" value="Carbamoyltransferase, C-terminal domain"/>
    <property type="match status" value="1"/>
</dbReference>
<dbReference type="RefSeq" id="WP_338436377.1">
    <property type="nucleotide sequence ID" value="NZ_JAUYVH010000003.1"/>
</dbReference>
<evidence type="ECO:0000313" key="4">
    <source>
        <dbReference type="EMBL" id="MDQ9170456.1"/>
    </source>
</evidence>
<evidence type="ECO:0000256" key="1">
    <source>
        <dbReference type="ARBA" id="ARBA00006129"/>
    </source>
</evidence>
<gene>
    <name evidence="4" type="ORF">Q8A64_08535</name>
</gene>
<feature type="domain" description="Carbamoyltransferase" evidence="2">
    <location>
        <begin position="4"/>
        <end position="71"/>
    </location>
</feature>
<name>A0ABU1BN85_9BURK</name>
<dbReference type="SUPFAM" id="SSF53067">
    <property type="entry name" value="Actin-like ATPase domain"/>
    <property type="match status" value="1"/>
</dbReference>
<dbReference type="InterPro" id="IPR031730">
    <property type="entry name" value="Carbam_trans_C"/>
</dbReference>
<feature type="domain" description="Carbamoyltransferase C-terminal" evidence="3">
    <location>
        <begin position="407"/>
        <end position="575"/>
    </location>
</feature>
<dbReference type="EMBL" id="JAUYVH010000003">
    <property type="protein sequence ID" value="MDQ9170456.1"/>
    <property type="molecule type" value="Genomic_DNA"/>
</dbReference>
<proteinExistence type="inferred from homology"/>
<comment type="similarity">
    <text evidence="1">Belongs to the NodU/CmcH family.</text>
</comment>
<evidence type="ECO:0000259" key="2">
    <source>
        <dbReference type="Pfam" id="PF02543"/>
    </source>
</evidence>
<dbReference type="InterPro" id="IPR038152">
    <property type="entry name" value="Carbam_trans_C_sf"/>
</dbReference>
<protein>
    <submittedName>
        <fullName evidence="4">Carbamoyltransferase C-terminal domain-containing protein</fullName>
    </submittedName>
</protein>
<sequence>MYTLGINAAYHDCSACLVHDGAVIAAAEEERFTRIKHGKRPVPFSTWQLPYHAIDYCLREAGIMLSDVDHIGYSYDPYLLLGEKGKDATITLPLEPSARESEWLSPWDPLFLASIVNAPRQLASGAPHHIKKRFQGARHDGPYQWHFVEHHLAHEASAYLAAPFESCAVLSMDGRGELATTSYGIYTEGRYKRIQQVNLPHSLGLLYESVTDYLGFLHSSDEYKVMALASYGQPVHAGVFRDIVRYQGDGKYEIGKADWVELFGPKRERGAEMEQRHFDIARSLQVVLEETVLMMTAWLQRETGERNLCMAGGVALNCVMNARVRDAGNFSQVWVQPAAGDAGTSLGAALWVDSQQRGVSGSSAGTKRWQMDHAYLGPEFDDDEIEKLLQYSKQPYRRAQDIAGETAAMLAENKVIGWFQGRMEFGPRALGARSILASPIDPGMQSHLNQIKDREDFRPVAPVVIEEECANWFVNGGVAPFMLFIFDVRQDKADRIPAVRHVDGTARVQTVNRAQHPLYYDLLHAFAQRTGVPILINTSFNTRSEPVVCTPRDALESYCSTPLDALVIGSFILEKDR</sequence>
<dbReference type="Pfam" id="PF02543">
    <property type="entry name" value="Carbam_trans_N"/>
    <property type="match status" value="2"/>
</dbReference>
<dbReference type="PANTHER" id="PTHR34847:SF1">
    <property type="entry name" value="NODULATION PROTEIN U"/>
    <property type="match status" value="1"/>
</dbReference>
<evidence type="ECO:0000313" key="5">
    <source>
        <dbReference type="Proteomes" id="UP001225596"/>
    </source>
</evidence>
<dbReference type="InterPro" id="IPR051338">
    <property type="entry name" value="NodU/CmcH_Carbamoyltrnsfr"/>
</dbReference>
<dbReference type="InterPro" id="IPR043129">
    <property type="entry name" value="ATPase_NBD"/>
</dbReference>
<keyword evidence="5" id="KW-1185">Reference proteome</keyword>
<dbReference type="PANTHER" id="PTHR34847">
    <property type="entry name" value="NODULATION PROTEIN U"/>
    <property type="match status" value="1"/>
</dbReference>
<feature type="domain" description="Carbamoyltransferase" evidence="2">
    <location>
        <begin position="146"/>
        <end position="350"/>
    </location>
</feature>
<organism evidence="4 5">
    <name type="scientific">Keguizhuia sedimenti</name>
    <dbReference type="NCBI Taxonomy" id="3064264"/>
    <lineage>
        <taxon>Bacteria</taxon>
        <taxon>Pseudomonadati</taxon>
        <taxon>Pseudomonadota</taxon>
        <taxon>Betaproteobacteria</taxon>
        <taxon>Burkholderiales</taxon>
        <taxon>Oxalobacteraceae</taxon>
        <taxon>Keguizhuia</taxon>
    </lineage>
</organism>
<dbReference type="CDD" id="cd24098">
    <property type="entry name" value="ASKHA_NBD_TobZ_N"/>
    <property type="match status" value="1"/>
</dbReference>
<accession>A0ABU1BN85</accession>